<dbReference type="PROSITE" id="PS51406">
    <property type="entry name" value="FIBRINOGEN_C_2"/>
    <property type="match status" value="1"/>
</dbReference>
<protein>
    <recommendedName>
        <fullName evidence="2">Fibrinogen C-terminal domain-containing protein</fullName>
    </recommendedName>
</protein>
<feature type="domain" description="Fibrinogen C-terminal" evidence="2">
    <location>
        <begin position="138"/>
        <end position="337"/>
    </location>
</feature>
<dbReference type="InterPro" id="IPR002181">
    <property type="entry name" value="Fibrinogen_a/b/g_C_dom"/>
</dbReference>
<gene>
    <name evidence="3" type="ORF">PEVE_00027374</name>
</gene>
<feature type="transmembrane region" description="Helical" evidence="1">
    <location>
        <begin position="120"/>
        <end position="139"/>
    </location>
</feature>
<dbReference type="SMART" id="SM00186">
    <property type="entry name" value="FBG"/>
    <property type="match status" value="1"/>
</dbReference>
<evidence type="ECO:0000313" key="3">
    <source>
        <dbReference type="EMBL" id="CAH3194224.1"/>
    </source>
</evidence>
<dbReference type="Gene3D" id="4.10.530.10">
    <property type="entry name" value="Gamma-fibrinogen Carboxyl Terminal Fragment, domain 2"/>
    <property type="match status" value="1"/>
</dbReference>
<proteinExistence type="predicted"/>
<dbReference type="CDD" id="cd00087">
    <property type="entry name" value="FReD"/>
    <property type="match status" value="1"/>
</dbReference>
<dbReference type="InterPro" id="IPR014716">
    <property type="entry name" value="Fibrinogen_a/b/g_C_1"/>
</dbReference>
<sequence>MAEYNRIISFKEPIYDKVLPGYVIRTEKVKNEGSCRVKCYLDPNCVSINVGPEVEGTRTCELKNFTDESSAQSDLEERKDHLHFAIEINKKTPEGVYSGCVGVTKNYPENFRKPFGLPNILAGTPGPTIFFFFFFFFFYNFSVFRNCAELYEAGFQVSGVYSIDPDNTGAFKVYCDQTTDGGGWTVFQKRLDGSVDFFRGWDDYKRGFGDLNGEFWLGLDKIHHLTKNHSRLRVDLADFDEETAYAMYDSFGVANEQQKYRLQLGQYTGTAGDSLNIHRNMKFSTKDQKNNNHRNDCANKFEGAWWYGNSDCHHSNLNGRYLKGPHPTLGNGVNWRD</sequence>
<dbReference type="InterPro" id="IPR036056">
    <property type="entry name" value="Fibrinogen-like_C"/>
</dbReference>
<dbReference type="InterPro" id="IPR050373">
    <property type="entry name" value="Fibrinogen_C-term_domain"/>
</dbReference>
<dbReference type="NCBIfam" id="NF040941">
    <property type="entry name" value="GGGWT_bact"/>
    <property type="match status" value="1"/>
</dbReference>
<keyword evidence="4" id="KW-1185">Reference proteome</keyword>
<accession>A0ABN8SWV4</accession>
<evidence type="ECO:0000313" key="4">
    <source>
        <dbReference type="Proteomes" id="UP001159427"/>
    </source>
</evidence>
<keyword evidence="1" id="KW-0472">Membrane</keyword>
<keyword evidence="1" id="KW-1133">Transmembrane helix</keyword>
<dbReference type="Proteomes" id="UP001159427">
    <property type="component" value="Unassembled WGS sequence"/>
</dbReference>
<evidence type="ECO:0000256" key="1">
    <source>
        <dbReference type="SAM" id="Phobius"/>
    </source>
</evidence>
<dbReference type="SUPFAM" id="SSF56496">
    <property type="entry name" value="Fibrinogen C-terminal domain-like"/>
    <property type="match status" value="1"/>
</dbReference>
<keyword evidence="1" id="KW-0812">Transmembrane</keyword>
<dbReference type="Gene3D" id="3.90.215.10">
    <property type="entry name" value="Gamma Fibrinogen, chain A, domain 1"/>
    <property type="match status" value="1"/>
</dbReference>
<dbReference type="PANTHER" id="PTHR19143">
    <property type="entry name" value="FIBRINOGEN/TENASCIN/ANGIOPOEITIN"/>
    <property type="match status" value="1"/>
</dbReference>
<reference evidence="3 4" key="1">
    <citation type="submission" date="2022-05" db="EMBL/GenBank/DDBJ databases">
        <authorList>
            <consortium name="Genoscope - CEA"/>
            <person name="William W."/>
        </authorList>
    </citation>
    <scope>NUCLEOTIDE SEQUENCE [LARGE SCALE GENOMIC DNA]</scope>
</reference>
<name>A0ABN8SWV4_9CNID</name>
<organism evidence="3 4">
    <name type="scientific">Porites evermanni</name>
    <dbReference type="NCBI Taxonomy" id="104178"/>
    <lineage>
        <taxon>Eukaryota</taxon>
        <taxon>Metazoa</taxon>
        <taxon>Cnidaria</taxon>
        <taxon>Anthozoa</taxon>
        <taxon>Hexacorallia</taxon>
        <taxon>Scleractinia</taxon>
        <taxon>Fungiina</taxon>
        <taxon>Poritidae</taxon>
        <taxon>Porites</taxon>
    </lineage>
</organism>
<dbReference type="Pfam" id="PF00147">
    <property type="entry name" value="Fibrinogen_C"/>
    <property type="match status" value="1"/>
</dbReference>
<dbReference type="EMBL" id="CALNXI010003757">
    <property type="protein sequence ID" value="CAH3194224.1"/>
    <property type="molecule type" value="Genomic_DNA"/>
</dbReference>
<comment type="caution">
    <text evidence="3">The sequence shown here is derived from an EMBL/GenBank/DDBJ whole genome shotgun (WGS) entry which is preliminary data.</text>
</comment>
<evidence type="ECO:0000259" key="2">
    <source>
        <dbReference type="PROSITE" id="PS51406"/>
    </source>
</evidence>